<name>A0A6J6PRS3_9ZZZZ</name>
<keyword evidence="1" id="KW-0472">Membrane</keyword>
<feature type="transmembrane region" description="Helical" evidence="1">
    <location>
        <begin position="7"/>
        <end position="23"/>
    </location>
</feature>
<evidence type="ECO:0000256" key="1">
    <source>
        <dbReference type="SAM" id="Phobius"/>
    </source>
</evidence>
<dbReference type="EMBL" id="CAEZXR010000091">
    <property type="protein sequence ID" value="CAB4701186.1"/>
    <property type="molecule type" value="Genomic_DNA"/>
</dbReference>
<gene>
    <name evidence="2" type="ORF">UFOPK2579_00951</name>
</gene>
<organism evidence="2">
    <name type="scientific">freshwater metagenome</name>
    <dbReference type="NCBI Taxonomy" id="449393"/>
    <lineage>
        <taxon>unclassified sequences</taxon>
        <taxon>metagenomes</taxon>
        <taxon>ecological metagenomes</taxon>
    </lineage>
</organism>
<feature type="transmembrane region" description="Helical" evidence="1">
    <location>
        <begin position="118"/>
        <end position="139"/>
    </location>
</feature>
<accession>A0A6J6PRS3</accession>
<evidence type="ECO:0000313" key="2">
    <source>
        <dbReference type="EMBL" id="CAB4701186.1"/>
    </source>
</evidence>
<feature type="transmembrane region" description="Helical" evidence="1">
    <location>
        <begin position="51"/>
        <end position="68"/>
    </location>
</feature>
<proteinExistence type="predicted"/>
<sequence length="187" mass="19739">MKPLQSVAMGLVIIGLVAPLHGYDLLPDPIGWLLVVLGVRGLPTSVERRPLLHAVAVLAALVSVALWVPRVADALADTDDSLVWTASLPQLAFQVLLAHSLAEAAAEAGDVRSARWLGLARTVAVVVALAPVLVFGAGLRDWEPVTFLAADLLLLTLIVLLFRYASRGWAQPPAGMVQMSTKSGDTS</sequence>
<dbReference type="AlphaFoldDB" id="A0A6J6PRS3"/>
<keyword evidence="1" id="KW-1133">Transmembrane helix</keyword>
<keyword evidence="1" id="KW-0812">Transmembrane</keyword>
<reference evidence="2" key="1">
    <citation type="submission" date="2020-05" db="EMBL/GenBank/DDBJ databases">
        <authorList>
            <person name="Chiriac C."/>
            <person name="Salcher M."/>
            <person name="Ghai R."/>
            <person name="Kavagutti S V."/>
        </authorList>
    </citation>
    <scope>NUCLEOTIDE SEQUENCE</scope>
</reference>
<protein>
    <submittedName>
        <fullName evidence="2">Unannotated protein</fullName>
    </submittedName>
</protein>
<feature type="transmembrane region" description="Helical" evidence="1">
    <location>
        <begin position="145"/>
        <end position="162"/>
    </location>
</feature>